<dbReference type="Gene3D" id="3.30.70.20">
    <property type="match status" value="2"/>
</dbReference>
<evidence type="ECO:0000256" key="5">
    <source>
        <dbReference type="ARBA" id="ARBA00023004"/>
    </source>
</evidence>
<dbReference type="Proteomes" id="UP001162891">
    <property type="component" value="Chromosome"/>
</dbReference>
<dbReference type="RefSeq" id="WP_248352490.1">
    <property type="nucleotide sequence ID" value="NZ_AP025591.1"/>
</dbReference>
<dbReference type="SUPFAM" id="SSF54862">
    <property type="entry name" value="4Fe-4S ferredoxins"/>
    <property type="match status" value="1"/>
</dbReference>
<accession>A0ABM7WXH3</accession>
<evidence type="ECO:0000256" key="3">
    <source>
        <dbReference type="ARBA" id="ARBA00022723"/>
    </source>
</evidence>
<evidence type="ECO:0000256" key="6">
    <source>
        <dbReference type="ARBA" id="ARBA00023014"/>
    </source>
</evidence>
<dbReference type="InterPro" id="IPR006311">
    <property type="entry name" value="TAT_signal"/>
</dbReference>
<name>A0ABM7WXH3_9BACT</name>
<comment type="subcellular location">
    <subcellularLocation>
        <location evidence="1">Cell envelope</location>
    </subcellularLocation>
</comment>
<dbReference type="InterPro" id="IPR019546">
    <property type="entry name" value="TAT_signal_bac_arc"/>
</dbReference>
<dbReference type="PANTHER" id="PTHR43545:SF1">
    <property type="entry name" value="HYDROGENASE-2 OPERON PROTEIN HYBA"/>
    <property type="match status" value="1"/>
</dbReference>
<gene>
    <name evidence="8" type="primary">hybA_2</name>
    <name evidence="8" type="ORF">AMOR_31130</name>
</gene>
<keyword evidence="4" id="KW-0677">Repeat</keyword>
<keyword evidence="3" id="KW-0479">Metal-binding</keyword>
<keyword evidence="6" id="KW-0411">Iron-sulfur</keyword>
<feature type="domain" description="4Fe-4S ferredoxin-type" evidence="7">
    <location>
        <begin position="38"/>
        <end position="66"/>
    </location>
</feature>
<dbReference type="CDD" id="cd10561">
    <property type="entry name" value="HybA_like"/>
    <property type="match status" value="1"/>
</dbReference>
<dbReference type="PROSITE" id="PS51318">
    <property type="entry name" value="TAT"/>
    <property type="match status" value="1"/>
</dbReference>
<dbReference type="InterPro" id="IPR017896">
    <property type="entry name" value="4Fe4S_Fe-S-bd"/>
</dbReference>
<keyword evidence="9" id="KW-1185">Reference proteome</keyword>
<dbReference type="PROSITE" id="PS51379">
    <property type="entry name" value="4FE4S_FER_2"/>
    <property type="match status" value="3"/>
</dbReference>
<evidence type="ECO:0000256" key="4">
    <source>
        <dbReference type="ARBA" id="ARBA00022737"/>
    </source>
</evidence>
<dbReference type="InterPro" id="IPR051555">
    <property type="entry name" value="FDH_Electron_Transfer_Unit"/>
</dbReference>
<evidence type="ECO:0000313" key="8">
    <source>
        <dbReference type="EMBL" id="BDG04117.1"/>
    </source>
</evidence>
<feature type="domain" description="4Fe-4S ferredoxin-type" evidence="7">
    <location>
        <begin position="97"/>
        <end position="128"/>
    </location>
</feature>
<reference evidence="9" key="1">
    <citation type="journal article" date="2022" name="Int. J. Syst. Evol. Microbiol.">
        <title>Anaeromyxobacter oryzae sp. nov., Anaeromyxobacter diazotrophicus sp. nov. and Anaeromyxobacter paludicola sp. nov., isolated from paddy soils.</title>
        <authorList>
            <person name="Itoh H."/>
            <person name="Xu Z."/>
            <person name="Mise K."/>
            <person name="Masuda Y."/>
            <person name="Ushijima N."/>
            <person name="Hayakawa C."/>
            <person name="Shiratori Y."/>
            <person name="Senoo K."/>
        </authorList>
    </citation>
    <scope>NUCLEOTIDE SEQUENCE [LARGE SCALE GENOMIC DNA]</scope>
    <source>
        <strain evidence="9">Red232</strain>
    </source>
</reference>
<dbReference type="EMBL" id="AP025591">
    <property type="protein sequence ID" value="BDG04117.1"/>
    <property type="molecule type" value="Genomic_DNA"/>
</dbReference>
<dbReference type="Pfam" id="PF10518">
    <property type="entry name" value="TAT_signal"/>
    <property type="match status" value="1"/>
</dbReference>
<dbReference type="Pfam" id="PF13247">
    <property type="entry name" value="Fer4_11"/>
    <property type="match status" value="1"/>
</dbReference>
<evidence type="ECO:0000259" key="7">
    <source>
        <dbReference type="PROSITE" id="PS51379"/>
    </source>
</evidence>
<evidence type="ECO:0000256" key="2">
    <source>
        <dbReference type="ARBA" id="ARBA00022485"/>
    </source>
</evidence>
<dbReference type="PANTHER" id="PTHR43545">
    <property type="entry name" value="FORMATE DEHYDROGENASE, NITRATE-INDUCIBLE, IRON-SULFUR SUBUNIT"/>
    <property type="match status" value="1"/>
</dbReference>
<feature type="domain" description="4Fe-4S ferredoxin-type" evidence="7">
    <location>
        <begin position="141"/>
        <end position="170"/>
    </location>
</feature>
<dbReference type="NCBIfam" id="NF008134">
    <property type="entry name" value="PRK10882.1"/>
    <property type="match status" value="1"/>
</dbReference>
<keyword evidence="2" id="KW-0004">4Fe-4S</keyword>
<keyword evidence="5" id="KW-0408">Iron</keyword>
<sequence>MRISRRDLLKGAAVAGASTVLVGSAEAREAVEPRPDAVGMLFDATKCVGCRACQTACKRANELPEDRVAGPTGGEYDAPSDLNSSTKNIIKAFEGGGQPTYMKQQCMHCVDPSCVSVCMMGALHKEGEGKRDMGGEKKGTGIVIYDKGLCVGCRYCQIGCAFNVPKFEWYAALPLIVKCELCRHRRDPKKDGPLAVANPACCEVCPREAVVYGKREELLAEAKRRVAADPKKYNAHIYGEKDGGGTQVLYLAPADVAFKQLGLPELGEESQAHFSESVSHAPYLHGVTPIALYAAMAFVIKRNKSKEEAGEHGEEGK</sequence>
<proteinExistence type="predicted"/>
<protein>
    <submittedName>
        <fullName evidence="8">Hydrogenase</fullName>
    </submittedName>
</protein>
<dbReference type="NCBIfam" id="TIGR01409">
    <property type="entry name" value="TAT_signal_seq"/>
    <property type="match status" value="1"/>
</dbReference>
<evidence type="ECO:0000256" key="1">
    <source>
        <dbReference type="ARBA" id="ARBA00004196"/>
    </source>
</evidence>
<evidence type="ECO:0000313" key="9">
    <source>
        <dbReference type="Proteomes" id="UP001162891"/>
    </source>
</evidence>
<organism evidence="8 9">
    <name type="scientific">Anaeromyxobacter oryzae</name>
    <dbReference type="NCBI Taxonomy" id="2918170"/>
    <lineage>
        <taxon>Bacteria</taxon>
        <taxon>Pseudomonadati</taxon>
        <taxon>Myxococcota</taxon>
        <taxon>Myxococcia</taxon>
        <taxon>Myxococcales</taxon>
        <taxon>Cystobacterineae</taxon>
        <taxon>Anaeromyxobacteraceae</taxon>
        <taxon>Anaeromyxobacter</taxon>
    </lineage>
</organism>